<protein>
    <recommendedName>
        <fullName evidence="5">Oxidoreductase</fullName>
    </recommendedName>
</protein>
<sequence length="258" mass="28516">MVHPLNDEQSTAPVAWITGGGSGIGRSLAHALSDMDWTVVISGRNREKLIKTLESGGKQPIRQIALDVTDAQSVSGAIGEIEREYGRIDYAFLNAGDYSPMRLNDFDPLLFHRLNDVNYLGVVNCLAALLPGMKERAQGQILITASLSGYCGLPGAAPYSATKAALINLAESLQPELSQLGIRIRLINPGFVATDLTHKNDFKMPFLITPAMAANEIKDQLMSNRFEIRFPATFSWIMKALSWMPYRVYFALMRRLLK</sequence>
<comment type="similarity">
    <text evidence="1">Belongs to the short-chain dehydrogenases/reductases (SDR) family.</text>
</comment>
<dbReference type="PANTHER" id="PTHR44196:SF1">
    <property type="entry name" value="DEHYDROGENASE_REDUCTASE SDR FAMILY MEMBER 7B"/>
    <property type="match status" value="1"/>
</dbReference>
<evidence type="ECO:0000256" key="2">
    <source>
        <dbReference type="ARBA" id="ARBA00023002"/>
    </source>
</evidence>
<comment type="caution">
    <text evidence="3">The sequence shown here is derived from an EMBL/GenBank/DDBJ whole genome shotgun (WGS) entry which is preliminary data.</text>
</comment>
<proteinExistence type="inferred from homology"/>
<name>A0A1E2URI2_9GAMM</name>
<dbReference type="PRINTS" id="PR00081">
    <property type="entry name" value="GDHRDH"/>
</dbReference>
<dbReference type="InterPro" id="IPR020904">
    <property type="entry name" value="Sc_DH/Rdtase_CS"/>
</dbReference>
<dbReference type="RefSeq" id="WP_069005129.1">
    <property type="nucleotide sequence ID" value="NZ_LVJW01000003.1"/>
</dbReference>
<reference evidence="3 4" key="1">
    <citation type="submission" date="2016-03" db="EMBL/GenBank/DDBJ databases">
        <title>Chemosynthetic sulphur-oxidizing symbionts of marine invertebrate animals are capable of nitrogen fixation.</title>
        <authorList>
            <person name="Petersen J.M."/>
            <person name="Kemper A."/>
            <person name="Gruber-Vodicka H."/>
            <person name="Cardini U."/>
            <person name="Geest Mvander."/>
            <person name="Kleiner M."/>
            <person name="Bulgheresi S."/>
            <person name="Fussmann M."/>
            <person name="Herbold C."/>
            <person name="Seah B.K.B."/>
            <person name="Antony C.Paul."/>
            <person name="Liu D."/>
            <person name="Belitz A."/>
            <person name="Weber M."/>
        </authorList>
    </citation>
    <scope>NUCLEOTIDE SEQUENCE [LARGE SCALE GENOMIC DNA]</scope>
    <source>
        <strain evidence="3">G_D</strain>
    </source>
</reference>
<dbReference type="SUPFAM" id="SSF51735">
    <property type="entry name" value="NAD(P)-binding Rossmann-fold domains"/>
    <property type="match status" value="1"/>
</dbReference>
<dbReference type="Gene3D" id="3.40.50.720">
    <property type="entry name" value="NAD(P)-binding Rossmann-like Domain"/>
    <property type="match status" value="1"/>
</dbReference>
<dbReference type="Pfam" id="PF00106">
    <property type="entry name" value="adh_short"/>
    <property type="match status" value="1"/>
</dbReference>
<keyword evidence="2" id="KW-0560">Oxidoreductase</keyword>
<dbReference type="AlphaFoldDB" id="A0A1E2URI2"/>
<dbReference type="PANTHER" id="PTHR44196">
    <property type="entry name" value="DEHYDROGENASE/REDUCTASE SDR FAMILY MEMBER 7B"/>
    <property type="match status" value="1"/>
</dbReference>
<evidence type="ECO:0000256" key="1">
    <source>
        <dbReference type="ARBA" id="ARBA00006484"/>
    </source>
</evidence>
<dbReference type="STRING" id="1818881.A3196_11655"/>
<accession>A0A1E2URI2</accession>
<dbReference type="InterPro" id="IPR002347">
    <property type="entry name" value="SDR_fam"/>
</dbReference>
<dbReference type="OrthoDB" id="335726at2"/>
<evidence type="ECO:0008006" key="5">
    <source>
        <dbReference type="Google" id="ProtNLM"/>
    </source>
</evidence>
<dbReference type="PROSITE" id="PS00061">
    <property type="entry name" value="ADH_SHORT"/>
    <property type="match status" value="1"/>
</dbReference>
<dbReference type="InterPro" id="IPR036291">
    <property type="entry name" value="NAD(P)-bd_dom_sf"/>
</dbReference>
<dbReference type="GO" id="GO:0016491">
    <property type="term" value="F:oxidoreductase activity"/>
    <property type="evidence" value="ECO:0007669"/>
    <property type="project" value="UniProtKB-KW"/>
</dbReference>
<dbReference type="Proteomes" id="UP000094849">
    <property type="component" value="Unassembled WGS sequence"/>
</dbReference>
<organism evidence="3 4">
    <name type="scientific">Candidatus Thiodiazotropha endoloripes</name>
    <dbReference type="NCBI Taxonomy" id="1818881"/>
    <lineage>
        <taxon>Bacteria</taxon>
        <taxon>Pseudomonadati</taxon>
        <taxon>Pseudomonadota</taxon>
        <taxon>Gammaproteobacteria</taxon>
        <taxon>Chromatiales</taxon>
        <taxon>Sedimenticolaceae</taxon>
        <taxon>Candidatus Thiodiazotropha</taxon>
    </lineage>
</organism>
<dbReference type="GO" id="GO:0016020">
    <property type="term" value="C:membrane"/>
    <property type="evidence" value="ECO:0007669"/>
    <property type="project" value="TreeGrafter"/>
</dbReference>
<evidence type="ECO:0000313" key="4">
    <source>
        <dbReference type="Proteomes" id="UP000094849"/>
    </source>
</evidence>
<evidence type="ECO:0000313" key="3">
    <source>
        <dbReference type="EMBL" id="ODB97357.1"/>
    </source>
</evidence>
<gene>
    <name evidence="3" type="ORF">A3196_11655</name>
</gene>
<keyword evidence="4" id="KW-1185">Reference proteome</keyword>
<dbReference type="EMBL" id="LVJZ01000003">
    <property type="protein sequence ID" value="ODB97357.1"/>
    <property type="molecule type" value="Genomic_DNA"/>
</dbReference>